<evidence type="ECO:0000313" key="4">
    <source>
        <dbReference type="EMBL" id="RMH89070.1"/>
    </source>
</evidence>
<dbReference type="OrthoDB" id="8558195at2"/>
<feature type="transmembrane region" description="Helical" evidence="2">
    <location>
        <begin position="20"/>
        <end position="40"/>
    </location>
</feature>
<dbReference type="PANTHER" id="PTHR38687:SF1">
    <property type="entry name" value="CELL DIVISION PROTEIN DEDD"/>
    <property type="match status" value="1"/>
</dbReference>
<name>A0A3M2HND2_9GAMM</name>
<accession>A0A3M2HND2</accession>
<dbReference type="InterPro" id="IPR052521">
    <property type="entry name" value="Cell_div_SPOR-domain"/>
</dbReference>
<gene>
    <name evidence="4" type="ORF">EBB59_10750</name>
</gene>
<protein>
    <submittedName>
        <fullName evidence="4">Sporulation protein</fullName>
    </submittedName>
</protein>
<keyword evidence="5" id="KW-1185">Reference proteome</keyword>
<dbReference type="GO" id="GO:0032153">
    <property type="term" value="C:cell division site"/>
    <property type="evidence" value="ECO:0007669"/>
    <property type="project" value="TreeGrafter"/>
</dbReference>
<dbReference type="EMBL" id="RFLY01000016">
    <property type="protein sequence ID" value="RMH89070.1"/>
    <property type="molecule type" value="Genomic_DNA"/>
</dbReference>
<keyword evidence="2" id="KW-1133">Transmembrane helix</keyword>
<proteinExistence type="predicted"/>
<evidence type="ECO:0000256" key="1">
    <source>
        <dbReference type="SAM" id="MobiDB-lite"/>
    </source>
</evidence>
<sequence length="283" mass="28636">MAARRGKSQARRSGGGNSGLPGWAWLVIGVLIALVAVLAAPKFIGDGQKGEGGFFRIGGPQPNPDAQPKGNHEPDGAFDPATAARTPPPPAKTTTEKPTGFDFYEVLPGEEVAMTDAQLAAIQKEEARRQAAADAAAKAANQDAANQAVDAHARAVAAASGQALPRPINESGAQPAPAGNNPPVAPPPAPPASQAARAETAARPANATPYILQAGAFQANGDAEATKARIALLGLNARVESADIGGKTVFRVRMGPYASATELADAKQKLANGGLSAVAIKSK</sequence>
<comment type="caution">
    <text evidence="4">The sequence shown here is derived from an EMBL/GenBank/DDBJ whole genome shotgun (WGS) entry which is preliminary data.</text>
</comment>
<dbReference type="InterPro" id="IPR036680">
    <property type="entry name" value="SPOR-like_sf"/>
</dbReference>
<dbReference type="GO" id="GO:0030428">
    <property type="term" value="C:cell septum"/>
    <property type="evidence" value="ECO:0007669"/>
    <property type="project" value="TreeGrafter"/>
</dbReference>
<dbReference type="GO" id="GO:0042834">
    <property type="term" value="F:peptidoglycan binding"/>
    <property type="evidence" value="ECO:0007669"/>
    <property type="project" value="InterPro"/>
</dbReference>
<feature type="compositionally biased region" description="Low complexity" evidence="1">
    <location>
        <begin position="171"/>
        <end position="182"/>
    </location>
</feature>
<feature type="region of interest" description="Disordered" evidence="1">
    <location>
        <begin position="158"/>
        <end position="202"/>
    </location>
</feature>
<keyword evidence="2" id="KW-0472">Membrane</keyword>
<dbReference type="PANTHER" id="PTHR38687">
    <property type="entry name" value="CELL DIVISION PROTEIN DEDD-RELATED"/>
    <property type="match status" value="1"/>
</dbReference>
<feature type="region of interest" description="Disordered" evidence="1">
    <location>
        <begin position="53"/>
        <end position="100"/>
    </location>
</feature>
<organism evidence="4 5">
    <name type="scientific">Solilutibacter pythonis</name>
    <dbReference type="NCBI Taxonomy" id="2483112"/>
    <lineage>
        <taxon>Bacteria</taxon>
        <taxon>Pseudomonadati</taxon>
        <taxon>Pseudomonadota</taxon>
        <taxon>Gammaproteobacteria</taxon>
        <taxon>Lysobacterales</taxon>
        <taxon>Lysobacteraceae</taxon>
        <taxon>Solilutibacter</taxon>
    </lineage>
</organism>
<reference evidence="4 5" key="1">
    <citation type="submission" date="2018-10" db="EMBL/GenBank/DDBJ databases">
        <title>Proposal of Lysobacter pythonis sp. nov. isolated from royal pythons (Python regius).</title>
        <authorList>
            <person name="Hans-Juergen B."/>
            <person name="Huptas C."/>
            <person name="Sandra B."/>
            <person name="Igor L."/>
            <person name="Joachim S."/>
            <person name="Siegfried S."/>
            <person name="Mareike W."/>
            <person name="Peter K."/>
        </authorList>
    </citation>
    <scope>NUCLEOTIDE SEQUENCE [LARGE SCALE GENOMIC DNA]</scope>
    <source>
        <strain evidence="4 5">4284/11</strain>
    </source>
</reference>
<dbReference type="GO" id="GO:0032506">
    <property type="term" value="P:cytokinetic process"/>
    <property type="evidence" value="ECO:0007669"/>
    <property type="project" value="TreeGrafter"/>
</dbReference>
<dbReference type="PROSITE" id="PS51724">
    <property type="entry name" value="SPOR"/>
    <property type="match status" value="1"/>
</dbReference>
<dbReference type="Proteomes" id="UP000275012">
    <property type="component" value="Unassembled WGS sequence"/>
</dbReference>
<keyword evidence="2" id="KW-0812">Transmembrane</keyword>
<feature type="compositionally biased region" description="Low complexity" evidence="1">
    <location>
        <begin position="192"/>
        <end position="202"/>
    </location>
</feature>
<dbReference type="AlphaFoldDB" id="A0A3M2HND2"/>
<dbReference type="RefSeq" id="WP_122102154.1">
    <property type="nucleotide sequence ID" value="NZ_RFLY01000016.1"/>
</dbReference>
<dbReference type="InterPro" id="IPR007730">
    <property type="entry name" value="SPOR-like_dom"/>
</dbReference>
<dbReference type="Pfam" id="PF05036">
    <property type="entry name" value="SPOR"/>
    <property type="match status" value="1"/>
</dbReference>
<dbReference type="SUPFAM" id="SSF110997">
    <property type="entry name" value="Sporulation related repeat"/>
    <property type="match status" value="1"/>
</dbReference>
<evidence type="ECO:0000313" key="5">
    <source>
        <dbReference type="Proteomes" id="UP000275012"/>
    </source>
</evidence>
<dbReference type="Gene3D" id="3.30.70.1070">
    <property type="entry name" value="Sporulation related repeat"/>
    <property type="match status" value="1"/>
</dbReference>
<evidence type="ECO:0000259" key="3">
    <source>
        <dbReference type="PROSITE" id="PS51724"/>
    </source>
</evidence>
<feature type="domain" description="SPOR" evidence="3">
    <location>
        <begin position="204"/>
        <end position="282"/>
    </location>
</feature>
<evidence type="ECO:0000256" key="2">
    <source>
        <dbReference type="SAM" id="Phobius"/>
    </source>
</evidence>